<comment type="caution">
    <text evidence="5">The sequence shown here is derived from an EMBL/GenBank/DDBJ whole genome shotgun (WGS) entry which is preliminary data.</text>
</comment>
<keyword evidence="6" id="KW-1185">Reference proteome</keyword>
<name>A0ABP6QAU0_9ACTN</name>
<evidence type="ECO:0000256" key="3">
    <source>
        <dbReference type="ARBA" id="ARBA00023002"/>
    </source>
</evidence>
<keyword evidence="2" id="KW-0288">FMN</keyword>
<dbReference type="Gene3D" id="3.40.50.360">
    <property type="match status" value="1"/>
</dbReference>
<dbReference type="Proteomes" id="UP001501237">
    <property type="component" value="Unassembled WGS sequence"/>
</dbReference>
<gene>
    <name evidence="5" type="ORF">GCM10010468_26220</name>
</gene>
<evidence type="ECO:0000313" key="5">
    <source>
        <dbReference type="EMBL" id="GAA3208990.1"/>
    </source>
</evidence>
<proteinExistence type="predicted"/>
<dbReference type="InterPro" id="IPR005025">
    <property type="entry name" value="FMN_Rdtase-like_dom"/>
</dbReference>
<evidence type="ECO:0000256" key="2">
    <source>
        <dbReference type="ARBA" id="ARBA00022643"/>
    </source>
</evidence>
<sequence>MIAVVSAGLSLPSSSKLLADRLAEAAGAATGLEAVHIELRDLAVAVAGNLVTGFPAPDLATALETVTAADALIAVTPIFNGSYNGLFKSFFDVLDRDALDGKPVLLGATGGTARHSMALDFAIRPMFAHLRARTVPTAVFAAPEDWGDGESLAPRVTRAAEELAALLQGAPPAPKPVFSTFEAELAKLKG</sequence>
<dbReference type="InterPro" id="IPR051814">
    <property type="entry name" value="NAD(P)H-dep_FMN_reductase"/>
</dbReference>
<organism evidence="5 6">
    <name type="scientific">Actinocorallia longicatena</name>
    <dbReference type="NCBI Taxonomy" id="111803"/>
    <lineage>
        <taxon>Bacteria</taxon>
        <taxon>Bacillati</taxon>
        <taxon>Actinomycetota</taxon>
        <taxon>Actinomycetes</taxon>
        <taxon>Streptosporangiales</taxon>
        <taxon>Thermomonosporaceae</taxon>
        <taxon>Actinocorallia</taxon>
    </lineage>
</organism>
<keyword evidence="3" id="KW-0560">Oxidoreductase</keyword>
<evidence type="ECO:0000256" key="1">
    <source>
        <dbReference type="ARBA" id="ARBA00022630"/>
    </source>
</evidence>
<keyword evidence="1" id="KW-0285">Flavoprotein</keyword>
<dbReference type="InterPro" id="IPR023932">
    <property type="entry name" value="CE1759_FMN_reduct"/>
</dbReference>
<reference evidence="6" key="1">
    <citation type="journal article" date="2019" name="Int. J. Syst. Evol. Microbiol.">
        <title>The Global Catalogue of Microorganisms (GCM) 10K type strain sequencing project: providing services to taxonomists for standard genome sequencing and annotation.</title>
        <authorList>
            <consortium name="The Broad Institute Genomics Platform"/>
            <consortium name="The Broad Institute Genome Sequencing Center for Infectious Disease"/>
            <person name="Wu L."/>
            <person name="Ma J."/>
        </authorList>
    </citation>
    <scope>NUCLEOTIDE SEQUENCE [LARGE SCALE GENOMIC DNA]</scope>
    <source>
        <strain evidence="6">JCM 9377</strain>
    </source>
</reference>
<evidence type="ECO:0000259" key="4">
    <source>
        <dbReference type="Pfam" id="PF03358"/>
    </source>
</evidence>
<dbReference type="NCBIfam" id="TIGR04037">
    <property type="entry name" value="LLM_duo_CE1759"/>
    <property type="match status" value="1"/>
</dbReference>
<dbReference type="PANTHER" id="PTHR43408:SF2">
    <property type="entry name" value="FMN REDUCTASE (NADPH)"/>
    <property type="match status" value="1"/>
</dbReference>
<dbReference type="PANTHER" id="PTHR43408">
    <property type="entry name" value="FMN REDUCTASE (NADPH)"/>
    <property type="match status" value="1"/>
</dbReference>
<dbReference type="Pfam" id="PF03358">
    <property type="entry name" value="FMN_red"/>
    <property type="match status" value="1"/>
</dbReference>
<dbReference type="InterPro" id="IPR029039">
    <property type="entry name" value="Flavoprotein-like_sf"/>
</dbReference>
<protein>
    <submittedName>
        <fullName evidence="5">FMN reductase</fullName>
    </submittedName>
</protein>
<feature type="domain" description="NADPH-dependent FMN reductase-like" evidence="4">
    <location>
        <begin position="2"/>
        <end position="146"/>
    </location>
</feature>
<accession>A0ABP6QAU0</accession>
<evidence type="ECO:0000313" key="6">
    <source>
        <dbReference type="Proteomes" id="UP001501237"/>
    </source>
</evidence>
<dbReference type="RefSeq" id="WP_344826935.1">
    <property type="nucleotide sequence ID" value="NZ_BAAAUV010000005.1"/>
</dbReference>
<dbReference type="SUPFAM" id="SSF52218">
    <property type="entry name" value="Flavoproteins"/>
    <property type="match status" value="1"/>
</dbReference>
<dbReference type="EMBL" id="BAAAUV010000005">
    <property type="protein sequence ID" value="GAA3208990.1"/>
    <property type="molecule type" value="Genomic_DNA"/>
</dbReference>